<protein>
    <submittedName>
        <fullName evidence="7">Subtilase family protein</fullName>
    </submittedName>
</protein>
<dbReference type="PRINTS" id="PR00723">
    <property type="entry name" value="SUBTILISIN"/>
</dbReference>
<evidence type="ECO:0000256" key="5">
    <source>
        <dbReference type="PROSITE-ProRule" id="PRU01240"/>
    </source>
</evidence>
<dbReference type="InterPro" id="IPR015500">
    <property type="entry name" value="Peptidase_S8_subtilisin-rel"/>
</dbReference>
<organism evidence="7 8">
    <name type="scientific">Rhodovulum steppense</name>
    <dbReference type="NCBI Taxonomy" id="540251"/>
    <lineage>
        <taxon>Bacteria</taxon>
        <taxon>Pseudomonadati</taxon>
        <taxon>Pseudomonadota</taxon>
        <taxon>Alphaproteobacteria</taxon>
        <taxon>Rhodobacterales</taxon>
        <taxon>Paracoccaceae</taxon>
        <taxon>Rhodovulum</taxon>
    </lineage>
</organism>
<dbReference type="GO" id="GO:0004252">
    <property type="term" value="F:serine-type endopeptidase activity"/>
    <property type="evidence" value="ECO:0007669"/>
    <property type="project" value="UniProtKB-UniRule"/>
</dbReference>
<evidence type="ECO:0000256" key="1">
    <source>
        <dbReference type="ARBA" id="ARBA00011073"/>
    </source>
</evidence>
<dbReference type="PANTHER" id="PTHR43806">
    <property type="entry name" value="PEPTIDASE S8"/>
    <property type="match status" value="1"/>
</dbReference>
<dbReference type="Proteomes" id="UP000295277">
    <property type="component" value="Unassembled WGS sequence"/>
</dbReference>
<evidence type="ECO:0000313" key="7">
    <source>
        <dbReference type="EMBL" id="TCM74915.1"/>
    </source>
</evidence>
<dbReference type="SUPFAM" id="SSF52743">
    <property type="entry name" value="Subtilisin-like"/>
    <property type="match status" value="1"/>
</dbReference>
<dbReference type="PROSITE" id="PS51892">
    <property type="entry name" value="SUBTILASE"/>
    <property type="match status" value="1"/>
</dbReference>
<dbReference type="GO" id="GO:0006508">
    <property type="term" value="P:proteolysis"/>
    <property type="evidence" value="ECO:0007669"/>
    <property type="project" value="UniProtKB-KW"/>
</dbReference>
<comment type="similarity">
    <text evidence="1 5">Belongs to the peptidase S8 family.</text>
</comment>
<reference evidence="7 8" key="1">
    <citation type="submission" date="2019-03" db="EMBL/GenBank/DDBJ databases">
        <title>Genomic Encyclopedia of Type Strains, Phase IV (KMG-IV): sequencing the most valuable type-strain genomes for metagenomic binning, comparative biology and taxonomic classification.</title>
        <authorList>
            <person name="Goeker M."/>
        </authorList>
    </citation>
    <scope>NUCLEOTIDE SEQUENCE [LARGE SCALE GENOMIC DNA]</scope>
    <source>
        <strain evidence="7 8">DSM 21153</strain>
    </source>
</reference>
<dbReference type="AlphaFoldDB" id="A0A4R1YFP0"/>
<dbReference type="PROSITE" id="PS00136">
    <property type="entry name" value="SUBTILASE_ASP"/>
    <property type="match status" value="1"/>
</dbReference>
<evidence type="ECO:0000256" key="3">
    <source>
        <dbReference type="ARBA" id="ARBA00022801"/>
    </source>
</evidence>
<proteinExistence type="inferred from homology"/>
<keyword evidence="8" id="KW-1185">Reference proteome</keyword>
<evidence type="ECO:0000256" key="2">
    <source>
        <dbReference type="ARBA" id="ARBA00022670"/>
    </source>
</evidence>
<dbReference type="Pfam" id="PF00082">
    <property type="entry name" value="Peptidase_S8"/>
    <property type="match status" value="1"/>
</dbReference>
<feature type="active site" description="Charge relay system" evidence="5">
    <location>
        <position position="66"/>
    </location>
</feature>
<evidence type="ECO:0000256" key="4">
    <source>
        <dbReference type="ARBA" id="ARBA00022825"/>
    </source>
</evidence>
<sequence>MTDAAAPAIRARVEAQELYDQGYRGQGVGVAILDSGFLPRNGFDPRVIEERDFTGEGRPRHSSNWHGSTVATCLSVLAPETRLGNFRVIPAEAPMRREDVIAALDAVVAAFPTYRIANLSLSFAPEGCPDACPLCQAVERAYRAGVLVVVAAGNEGPAPDTLTCPARAHWALTVTATLPETVNDYWRDHRWARIWAQHVTGRFGRSYGTSYSAGYMSGQAAMLFSAFPGVSADTLRFALLEAARVAETEGRATASTAQAHAQLARLQGLVRIGAIVTKSNALFPMVEKF</sequence>
<feature type="active site" description="Charge relay system" evidence="5">
    <location>
        <position position="210"/>
    </location>
</feature>
<feature type="active site" description="Charge relay system" evidence="5">
    <location>
        <position position="34"/>
    </location>
</feature>
<feature type="domain" description="Peptidase S8/S53" evidence="6">
    <location>
        <begin position="25"/>
        <end position="253"/>
    </location>
</feature>
<dbReference type="EMBL" id="SLVM01000046">
    <property type="protein sequence ID" value="TCM74915.1"/>
    <property type="molecule type" value="Genomic_DNA"/>
</dbReference>
<dbReference type="RefSeq" id="WP_132697157.1">
    <property type="nucleotide sequence ID" value="NZ_SLVM01000046.1"/>
</dbReference>
<dbReference type="InterPro" id="IPR036852">
    <property type="entry name" value="Peptidase_S8/S53_dom_sf"/>
</dbReference>
<evidence type="ECO:0000313" key="8">
    <source>
        <dbReference type="Proteomes" id="UP000295277"/>
    </source>
</evidence>
<dbReference type="InterPro" id="IPR000209">
    <property type="entry name" value="Peptidase_S8/S53_dom"/>
</dbReference>
<dbReference type="Gene3D" id="3.40.50.200">
    <property type="entry name" value="Peptidase S8/S53 domain"/>
    <property type="match status" value="1"/>
</dbReference>
<accession>A0A4R1YFP0</accession>
<comment type="caution">
    <text evidence="7">The sequence shown here is derived from an EMBL/GenBank/DDBJ whole genome shotgun (WGS) entry which is preliminary data.</text>
</comment>
<evidence type="ECO:0000259" key="6">
    <source>
        <dbReference type="Pfam" id="PF00082"/>
    </source>
</evidence>
<dbReference type="InterPro" id="IPR050131">
    <property type="entry name" value="Peptidase_S8_subtilisin-like"/>
</dbReference>
<name>A0A4R1YFP0_9RHOB</name>
<dbReference type="PANTHER" id="PTHR43806:SF11">
    <property type="entry name" value="CEREVISIN-RELATED"/>
    <property type="match status" value="1"/>
</dbReference>
<keyword evidence="2 5" id="KW-0645">Protease</keyword>
<keyword evidence="4 5" id="KW-0720">Serine protease</keyword>
<dbReference type="InterPro" id="IPR023827">
    <property type="entry name" value="Peptidase_S8_Asp-AS"/>
</dbReference>
<dbReference type="OrthoDB" id="9816306at2"/>
<gene>
    <name evidence="7" type="ORF">EV216_1469</name>
</gene>
<keyword evidence="3 5" id="KW-0378">Hydrolase</keyword>